<dbReference type="SUPFAM" id="SSF54001">
    <property type="entry name" value="Cysteine proteinases"/>
    <property type="match status" value="1"/>
</dbReference>
<dbReference type="Proteomes" id="UP000095658">
    <property type="component" value="Unassembled WGS sequence"/>
</dbReference>
<dbReference type="STRING" id="1714016.BA724_12105"/>
<dbReference type="InterPro" id="IPR024301">
    <property type="entry name" value="Amidase_6"/>
</dbReference>
<protein>
    <submittedName>
        <fullName evidence="2">Amidase</fullName>
    </submittedName>
</protein>
<evidence type="ECO:0000313" key="2">
    <source>
        <dbReference type="EMBL" id="OES43832.1"/>
    </source>
</evidence>
<keyword evidence="3" id="KW-1185">Reference proteome</keyword>
<proteinExistence type="predicted"/>
<dbReference type="InterPro" id="IPR038765">
    <property type="entry name" value="Papain-like_cys_pep_sf"/>
</dbReference>
<organism evidence="2 3">
    <name type="scientific">Domibacillus iocasae</name>
    <dbReference type="NCBI Taxonomy" id="1714016"/>
    <lineage>
        <taxon>Bacteria</taxon>
        <taxon>Bacillati</taxon>
        <taxon>Bacillota</taxon>
        <taxon>Bacilli</taxon>
        <taxon>Bacillales</taxon>
        <taxon>Bacillaceae</taxon>
        <taxon>Domibacillus</taxon>
    </lineage>
</organism>
<dbReference type="OrthoDB" id="9812429at2"/>
<dbReference type="Pfam" id="PF12671">
    <property type="entry name" value="Amidase_6"/>
    <property type="match status" value="1"/>
</dbReference>
<gene>
    <name evidence="2" type="ORF">BA724_12105</name>
</gene>
<dbReference type="EMBL" id="MAMP01000024">
    <property type="protein sequence ID" value="OES43832.1"/>
    <property type="molecule type" value="Genomic_DNA"/>
</dbReference>
<feature type="domain" description="Putative amidase" evidence="1">
    <location>
        <begin position="2"/>
        <end position="151"/>
    </location>
</feature>
<dbReference type="Gene3D" id="3.90.1720.10">
    <property type="entry name" value="endopeptidase domain like (from Nostoc punctiforme)"/>
    <property type="match status" value="1"/>
</dbReference>
<sequence length="162" mass="18364">MYNREAAVRYAHNWWNSHNPAFPSFAVDCTNFVSQCLFAGGAPMRGYPDREKGWWLGDGTWSFSWSVAHSLRWYLEGSKSGLKATRKSSPETLLPGDVIIYDFGGEGRMDHAAIVVSNRKGVPLVNAHTSNSRNRHWSYTTSSAYTSGIRYYFFHINENTSL</sequence>
<dbReference type="AlphaFoldDB" id="A0A1E7DL71"/>
<dbReference type="PANTHER" id="PTHR40032:SF1">
    <property type="entry name" value="EXPORTED PROTEIN"/>
    <property type="match status" value="1"/>
</dbReference>
<reference evidence="2 3" key="1">
    <citation type="submission" date="2016-06" db="EMBL/GenBank/DDBJ databases">
        <title>Domibacillus iocasae genome sequencing.</title>
        <authorList>
            <person name="Verma A."/>
            <person name="Pal Y."/>
            <person name="Ojha A.K."/>
            <person name="Krishnamurthi S."/>
        </authorList>
    </citation>
    <scope>NUCLEOTIDE SEQUENCE [LARGE SCALE GENOMIC DNA]</scope>
    <source>
        <strain evidence="2 3">DSM 29979</strain>
    </source>
</reference>
<dbReference type="PANTHER" id="PTHR40032">
    <property type="entry name" value="EXPORTED PROTEIN-RELATED"/>
    <property type="match status" value="1"/>
</dbReference>
<name>A0A1E7DL71_9BACI</name>
<comment type="caution">
    <text evidence="2">The sequence shown here is derived from an EMBL/GenBank/DDBJ whole genome shotgun (WGS) entry which is preliminary data.</text>
</comment>
<evidence type="ECO:0000313" key="3">
    <source>
        <dbReference type="Proteomes" id="UP000095658"/>
    </source>
</evidence>
<evidence type="ECO:0000259" key="1">
    <source>
        <dbReference type="Pfam" id="PF12671"/>
    </source>
</evidence>
<accession>A0A1E7DL71</accession>